<organism evidence="10 11">
    <name type="scientific">Flavobacterium branchiophilum (strain FL-15)</name>
    <dbReference type="NCBI Taxonomy" id="1034807"/>
    <lineage>
        <taxon>Bacteria</taxon>
        <taxon>Pseudomonadati</taxon>
        <taxon>Bacteroidota</taxon>
        <taxon>Flavobacteriia</taxon>
        <taxon>Flavobacteriales</taxon>
        <taxon>Flavobacteriaceae</taxon>
        <taxon>Flavobacterium</taxon>
    </lineage>
</organism>
<dbReference type="SUPFAM" id="SSF53335">
    <property type="entry name" value="S-adenosyl-L-methionine-dependent methyltransferases"/>
    <property type="match status" value="1"/>
</dbReference>
<dbReference type="REBASE" id="40232">
    <property type="entry name" value="Fbr15ORF2178P"/>
</dbReference>
<evidence type="ECO:0000313" key="11">
    <source>
        <dbReference type="Proteomes" id="UP000009186"/>
    </source>
</evidence>
<keyword evidence="5" id="KW-0680">Restriction system</keyword>
<evidence type="ECO:0000256" key="1">
    <source>
        <dbReference type="ARBA" id="ARBA00011900"/>
    </source>
</evidence>
<dbReference type="InterPro" id="IPR002052">
    <property type="entry name" value="DNA_methylase_N6_adenine_CS"/>
</dbReference>
<dbReference type="eggNOG" id="COG0827">
    <property type="taxonomic scope" value="Bacteria"/>
</dbReference>
<dbReference type="Pfam" id="PF12950">
    <property type="entry name" value="TaqI_C"/>
    <property type="match status" value="1"/>
</dbReference>
<dbReference type="InterPro" id="IPR023135">
    <property type="entry name" value="N6_DNA_MeTrfase_TaqI_C"/>
</dbReference>
<dbReference type="Gene3D" id="3.90.220.10">
    <property type="entry name" value="Adenine-n6-DNA-methyltransferase Taqi, Chain A, domain 2"/>
    <property type="match status" value="1"/>
</dbReference>
<keyword evidence="10" id="KW-0378">Hydrolase</keyword>
<dbReference type="GO" id="GO:0004519">
    <property type="term" value="F:endonuclease activity"/>
    <property type="evidence" value="ECO:0007669"/>
    <property type="project" value="UniProtKB-KW"/>
</dbReference>
<dbReference type="PRINTS" id="PR00507">
    <property type="entry name" value="N12N6MTFRASE"/>
</dbReference>
<evidence type="ECO:0000256" key="2">
    <source>
        <dbReference type="ARBA" id="ARBA00022603"/>
    </source>
</evidence>
<dbReference type="EC" id="2.1.1.72" evidence="1"/>
<comment type="catalytic activity">
    <reaction evidence="7">
        <text>a 2'-deoxyadenosine in DNA + S-adenosyl-L-methionine = an N(6)-methyl-2'-deoxyadenosine in DNA + S-adenosyl-L-homocysteine + H(+)</text>
        <dbReference type="Rhea" id="RHEA:15197"/>
        <dbReference type="Rhea" id="RHEA-COMP:12418"/>
        <dbReference type="Rhea" id="RHEA-COMP:12419"/>
        <dbReference type="ChEBI" id="CHEBI:15378"/>
        <dbReference type="ChEBI" id="CHEBI:57856"/>
        <dbReference type="ChEBI" id="CHEBI:59789"/>
        <dbReference type="ChEBI" id="CHEBI:90615"/>
        <dbReference type="ChEBI" id="CHEBI:90616"/>
        <dbReference type="EC" id="2.1.1.72"/>
    </reaction>
</comment>
<evidence type="ECO:0000259" key="9">
    <source>
        <dbReference type="Pfam" id="PF12950"/>
    </source>
</evidence>
<dbReference type="STRING" id="1034807.FBFL15_2178"/>
<dbReference type="GO" id="GO:0009307">
    <property type="term" value="P:DNA restriction-modification system"/>
    <property type="evidence" value="ECO:0007669"/>
    <property type="project" value="UniProtKB-KW"/>
</dbReference>
<evidence type="ECO:0000259" key="8">
    <source>
        <dbReference type="Pfam" id="PF07669"/>
    </source>
</evidence>
<evidence type="ECO:0000256" key="4">
    <source>
        <dbReference type="ARBA" id="ARBA00022691"/>
    </source>
</evidence>
<dbReference type="Proteomes" id="UP000009186">
    <property type="component" value="Chromosome"/>
</dbReference>
<sequence length="989" mass="115043">MKPTQIEIAFENIQQLINHFEAGIKHYLSPNYQEAEVRKEFIDKFYTFLGWDVNHDHQKNPFEQEVKIEKAQRQQGALGQKRADYAFFLAPNFKKEQFFVEAKKPSRTLRQNKDDYFQTAKYGWNAGTGVSILTDFEEIVIIDCRFRPDFDTILQNEIKYYKYTDFRDFETFESFYWIFSHEALLAGNLPKYIDLLQKPKGKTAQLKLFGGKYQSIDESFLNYIDDKRADLAKAFYQNSFDANGNPLPNTPFVGWDASYSLTEATQRTIDRIVFIRFLEDKLIETENIMYNIATATHPWAKFVEYSKYLDGKYNGIVFKPLFIDDKNFVGAHDDLFRALCADLDHTNTPYDFNYIPIHILGSIYERFLGKVVVIKPTTNGKFEVEIEVKPEVRKAGGVFYTPKYIVDYIVENTIGKILNNNGKPIPPSGVTGLHFADIACGSGSFLIGVFEYLLDYHNKWYNDNPEIAIKDGCKYNEDKGVYVMSIHQKQHILLNNIYGVDIDLQATEVTQLSLFLKMLEDETTSTANDMMVLFHEKILPNLTHNIKCGNSLIGTDILTNKLDLDLEQERKLNPFDFKMAFPKVFKKGGFDAIVGNPPYYKITDKMQTDYFAIKYIHQNYQYDLYLLFMERYQDWLKPNGILGIIIPNTWLQSITFKNIRQHLATNYLWQKVLHIAEHIFKAVVDTHVLIFEKNNQIDNNLVTIEKYEKNNFSDYQTINQNNIPKDGAIINLLAKPEEINLFNKIKKNSKSINEICQVYNGVKPFEKGKGIPAQTELVMKDKPYVKENQSKPEGENWLPLLRGSLMHKYENRWNNDSWVLYGKNLAAPRDPKIFEAKEKIIIRQTSDRIIATIIGKEIIARDNLHIVISNKISHQFILGVLNSRLTDFYYYQINPEQGEVLAQVKKMHVEQLPIPLLTKSNQETHDAIVNLVEQLLQTKQQQQTAVTERDKIYLDEKCQRIDQQINHLVYDLYGLSQSEIDLIEQSHVK</sequence>
<dbReference type="GO" id="GO:0016787">
    <property type="term" value="F:hydrolase activity"/>
    <property type="evidence" value="ECO:0007669"/>
    <property type="project" value="UniProtKB-KW"/>
</dbReference>
<evidence type="ECO:0000256" key="6">
    <source>
        <dbReference type="ARBA" id="ARBA00023125"/>
    </source>
</evidence>
<evidence type="ECO:0000256" key="3">
    <source>
        <dbReference type="ARBA" id="ARBA00022679"/>
    </source>
</evidence>
<reference evidence="10 11" key="1">
    <citation type="journal article" date="2011" name="Appl. Environ. Microbiol.">
        <title>Complete genome sequence of the fish pathogen Flavobacterium branchiophilum.</title>
        <authorList>
            <consortium name="1:IP"/>
            <consortium name="Microbial Evolutionary Genomics,F-75015 Paris"/>
            <consortium name="France 2:CNRS"/>
            <consortium name="URA2171"/>
            <consortium name="F-75015 Paris,France 3:Unite de Virologie et Immunologie Mol."/>
            <consortium name="INRA,78352 Jouy en Josas Cedex"/>
            <consortium name="France. 4:Unite de Mathemathique"/>
            <consortium name="Informatique et Genome,INRA"/>
            <consortium name="78352 Jouy en Josas Cedex"/>
            <consortium name="France. 5:CEA/Genoscope"/>
            <consortium name="Evry"/>
            <consortium name="France"/>
            <person name="Touchon M."/>
            <person name="Barbier P."/>
            <person name="Bernardet J.F."/>
            <person name="Loux V."/>
            <person name="Vacherie B."/>
            <person name="Barbe V."/>
            <person name="Rocha E.P."/>
            <person name="Duchaud E."/>
        </authorList>
    </citation>
    <scope>NUCLEOTIDE SEQUENCE [LARGE SCALE GENOMIC DNA]</scope>
    <source>
        <strain evidence="10 11">FL-15</strain>
    </source>
</reference>
<dbReference type="SUPFAM" id="SSF116734">
    <property type="entry name" value="DNA methylase specificity domain"/>
    <property type="match status" value="1"/>
</dbReference>
<dbReference type="InterPro" id="IPR025931">
    <property type="entry name" value="TaqI_C"/>
</dbReference>
<dbReference type="GO" id="GO:0032259">
    <property type="term" value="P:methylation"/>
    <property type="evidence" value="ECO:0007669"/>
    <property type="project" value="UniProtKB-KW"/>
</dbReference>
<dbReference type="eggNOG" id="COG4096">
    <property type="taxonomic scope" value="Bacteria"/>
</dbReference>
<dbReference type="InterPro" id="IPR050953">
    <property type="entry name" value="N4_N6_ade-DNA_methylase"/>
</dbReference>
<keyword evidence="2 10" id="KW-0489">Methyltransferase</keyword>
<dbReference type="InterPro" id="IPR029063">
    <property type="entry name" value="SAM-dependent_MTases_sf"/>
</dbReference>
<dbReference type="PANTHER" id="PTHR33841:SF1">
    <property type="entry name" value="DNA METHYLTRANSFERASE A"/>
    <property type="match status" value="1"/>
</dbReference>
<accession>G2Z2M8</accession>
<dbReference type="HOGENOM" id="CLU_002539_2_1_10"/>
<feature type="domain" description="TaqI-like C-terminal specificity" evidence="9">
    <location>
        <begin position="799"/>
        <end position="914"/>
    </location>
</feature>
<dbReference type="AlphaFoldDB" id="G2Z2M8"/>
<evidence type="ECO:0000256" key="5">
    <source>
        <dbReference type="ARBA" id="ARBA00022747"/>
    </source>
</evidence>
<dbReference type="Pfam" id="PF07669">
    <property type="entry name" value="Eco57I"/>
    <property type="match status" value="1"/>
</dbReference>
<dbReference type="eggNOG" id="COG1002">
    <property type="taxonomic scope" value="Bacteria"/>
</dbReference>
<keyword evidence="11" id="KW-1185">Reference proteome</keyword>
<evidence type="ECO:0000256" key="7">
    <source>
        <dbReference type="ARBA" id="ARBA00047942"/>
    </source>
</evidence>
<keyword evidence="4" id="KW-0949">S-adenosyl-L-methionine</keyword>
<evidence type="ECO:0000313" key="10">
    <source>
        <dbReference type="EMBL" id="CCB70200.1"/>
    </source>
</evidence>
<dbReference type="EMBL" id="FQ859183">
    <property type="protein sequence ID" value="CCB70200.1"/>
    <property type="molecule type" value="Genomic_DNA"/>
</dbReference>
<dbReference type="InterPro" id="IPR011639">
    <property type="entry name" value="MethylTrfase_TaqI-like_dom"/>
</dbReference>
<dbReference type="RefSeq" id="WP_014084662.1">
    <property type="nucleotide sequence ID" value="NC_016001.1"/>
</dbReference>
<protein>
    <recommendedName>
        <fullName evidence="1">site-specific DNA-methyltransferase (adenine-specific)</fullName>
        <ecNumber evidence="1">2.1.1.72</ecNumber>
    </recommendedName>
</protein>
<dbReference type="PROSITE" id="PS00092">
    <property type="entry name" value="N6_MTASE"/>
    <property type="match status" value="1"/>
</dbReference>
<dbReference type="Gene3D" id="3.40.50.150">
    <property type="entry name" value="Vaccinia Virus protein VP39"/>
    <property type="match status" value="1"/>
</dbReference>
<dbReference type="GO" id="GO:0003677">
    <property type="term" value="F:DNA binding"/>
    <property type="evidence" value="ECO:0007669"/>
    <property type="project" value="UniProtKB-KW"/>
</dbReference>
<keyword evidence="6" id="KW-0238">DNA-binding</keyword>
<proteinExistence type="predicted"/>
<gene>
    <name evidence="10" type="ordered locus">FBFL15_2178</name>
</gene>
<feature type="domain" description="Type II methyltransferase M.TaqI-like" evidence="8">
    <location>
        <begin position="495"/>
        <end position="680"/>
    </location>
</feature>
<dbReference type="GO" id="GO:0009007">
    <property type="term" value="F:site-specific DNA-methyltransferase (adenine-specific) activity"/>
    <property type="evidence" value="ECO:0007669"/>
    <property type="project" value="UniProtKB-EC"/>
</dbReference>
<dbReference type="PANTHER" id="PTHR33841">
    <property type="entry name" value="DNA METHYLTRANSFERASE YEEA-RELATED"/>
    <property type="match status" value="1"/>
</dbReference>
<keyword evidence="10" id="KW-0255">Endonuclease</keyword>
<dbReference type="KEGG" id="fbr:FBFL15_2178"/>
<name>G2Z2M8_FLABF</name>
<keyword evidence="10" id="KW-0540">Nuclease</keyword>
<keyword evidence="3 10" id="KW-0808">Transferase</keyword>